<feature type="compositionally biased region" description="Polar residues" evidence="1">
    <location>
        <begin position="1"/>
        <end position="14"/>
    </location>
</feature>
<feature type="region of interest" description="Disordered" evidence="1">
    <location>
        <begin position="295"/>
        <end position="319"/>
    </location>
</feature>
<evidence type="ECO:0000313" key="5">
    <source>
        <dbReference type="Proteomes" id="UP001152797"/>
    </source>
</evidence>
<keyword evidence="5" id="KW-1185">Reference proteome</keyword>
<comment type="caution">
    <text evidence="2">The sequence shown here is derived from an EMBL/GenBank/DDBJ whole genome shotgun (WGS) entry which is preliminary data.</text>
</comment>
<evidence type="ECO:0000313" key="4">
    <source>
        <dbReference type="EMBL" id="CAL4761855.1"/>
    </source>
</evidence>
<sequence>MAPSDPESSPAQRLTRQKAKQLDRELPWREIVAMPKAHIQKFLAAIEKEASRTTEHLMYALAVAGLNGELGRNSLRWKCWLGDAATAFLQGQQRDPERCCTKNESGRFVLKIAVNKFFETVDPYVPPKGRMQKPPILTAEEHKEFRSIAGFLQWLGSQARPDLCPAISLSNHGQSTAIHDLKTLAETLQFAKGLVAEPLDVTLDAKLGWATASEFKDFRVIVVRVLPEDACQDDQIRQSQLKFYGPVSHLSPFPQTTLIASGIDLRSIGTILCSSLRYGSERGAAGALSAIDRRELPSPSKLPSTTPLRKKRCRQPAAPSASASLQIGVKTGRCLVVASRVAGAQAGVKDGVKVRFVRKMLIINLAKLNAWTSCAAHHAALMVNQFAATTAYEMQMLANMACFAKNSLARRSGASPCCQWAHGRNSILSEPDAIEAKEVIEDCERHRGHGEVLWKLAPKWHTQIVITVDPTPTGSVWLRNRRGRVVQVARESAEDLTAKHAAAHDHRVPAPAALEDRIVLDPAGQPQAIGDQPLAIVPLPLPPLPEAPETLTAEVPVPAMPRTRRQKQLADMPASPATPAKQPNQQQPADDTTAVDVQSGAVLNGGRVKPVLSG</sequence>
<evidence type="ECO:0000313" key="3">
    <source>
        <dbReference type="EMBL" id="CAL1127918.1"/>
    </source>
</evidence>
<name>A0A9P1BLE0_9DINO</name>
<dbReference type="EMBL" id="CAMXCT010000142">
    <property type="protein sequence ID" value="CAI3974543.1"/>
    <property type="molecule type" value="Genomic_DNA"/>
</dbReference>
<organism evidence="2">
    <name type="scientific">Cladocopium goreaui</name>
    <dbReference type="NCBI Taxonomy" id="2562237"/>
    <lineage>
        <taxon>Eukaryota</taxon>
        <taxon>Sar</taxon>
        <taxon>Alveolata</taxon>
        <taxon>Dinophyceae</taxon>
        <taxon>Suessiales</taxon>
        <taxon>Symbiodiniaceae</taxon>
        <taxon>Cladocopium</taxon>
    </lineage>
</organism>
<protein>
    <submittedName>
        <fullName evidence="4">Transposon protein</fullName>
    </submittedName>
</protein>
<accession>A0A9P1BLE0</accession>
<evidence type="ECO:0000313" key="2">
    <source>
        <dbReference type="EMBL" id="CAI3974543.1"/>
    </source>
</evidence>
<feature type="region of interest" description="Disordered" evidence="1">
    <location>
        <begin position="547"/>
        <end position="614"/>
    </location>
</feature>
<feature type="region of interest" description="Disordered" evidence="1">
    <location>
        <begin position="1"/>
        <end position="22"/>
    </location>
</feature>
<dbReference type="AlphaFoldDB" id="A0A9P1BLE0"/>
<feature type="compositionally biased region" description="Low complexity" evidence="1">
    <location>
        <begin position="297"/>
        <end position="307"/>
    </location>
</feature>
<proteinExistence type="predicted"/>
<dbReference type="Proteomes" id="UP001152797">
    <property type="component" value="Unassembled WGS sequence"/>
</dbReference>
<gene>
    <name evidence="2" type="ORF">C1SCF055_LOCUS2935</name>
</gene>
<evidence type="ECO:0000256" key="1">
    <source>
        <dbReference type="SAM" id="MobiDB-lite"/>
    </source>
</evidence>
<reference evidence="2" key="1">
    <citation type="submission" date="2022-10" db="EMBL/GenBank/DDBJ databases">
        <authorList>
            <person name="Chen Y."/>
            <person name="Dougan E. K."/>
            <person name="Chan C."/>
            <person name="Rhodes N."/>
            <person name="Thang M."/>
        </authorList>
    </citation>
    <scope>NUCLEOTIDE SEQUENCE</scope>
</reference>
<reference evidence="3" key="2">
    <citation type="submission" date="2024-04" db="EMBL/GenBank/DDBJ databases">
        <authorList>
            <person name="Chen Y."/>
            <person name="Shah S."/>
            <person name="Dougan E. K."/>
            <person name="Thang M."/>
            <person name="Chan C."/>
        </authorList>
    </citation>
    <scope>NUCLEOTIDE SEQUENCE [LARGE SCALE GENOMIC DNA]</scope>
</reference>
<dbReference type="EMBL" id="CAMXCT020000142">
    <property type="protein sequence ID" value="CAL1127918.1"/>
    <property type="molecule type" value="Genomic_DNA"/>
</dbReference>
<dbReference type="EMBL" id="CAMXCT030000142">
    <property type="protein sequence ID" value="CAL4761855.1"/>
    <property type="molecule type" value="Genomic_DNA"/>
</dbReference>
<feature type="compositionally biased region" description="Polar residues" evidence="1">
    <location>
        <begin position="581"/>
        <end position="590"/>
    </location>
</feature>